<evidence type="ECO:0000313" key="2">
    <source>
        <dbReference type="Proteomes" id="UP001189429"/>
    </source>
</evidence>
<accession>A0ABN9RT99</accession>
<dbReference type="Proteomes" id="UP001189429">
    <property type="component" value="Unassembled WGS sequence"/>
</dbReference>
<reference evidence="1" key="1">
    <citation type="submission" date="2023-10" db="EMBL/GenBank/DDBJ databases">
        <authorList>
            <person name="Chen Y."/>
            <person name="Shah S."/>
            <person name="Dougan E. K."/>
            <person name="Thang M."/>
            <person name="Chan C."/>
        </authorList>
    </citation>
    <scope>NUCLEOTIDE SEQUENCE [LARGE SCALE GENOMIC DNA]</scope>
</reference>
<name>A0ABN9RT99_9DINO</name>
<proteinExistence type="predicted"/>
<dbReference type="EMBL" id="CAUYUJ010007657">
    <property type="protein sequence ID" value="CAK0821542.1"/>
    <property type="molecule type" value="Genomic_DNA"/>
</dbReference>
<protein>
    <submittedName>
        <fullName evidence="1">Uncharacterized protein</fullName>
    </submittedName>
</protein>
<feature type="non-terminal residue" evidence="1">
    <location>
        <position position="1"/>
    </location>
</feature>
<sequence length="216" mass="23822">GEIGAQRPPEPAWHRRARAARSQARALLRVRAARAVLQQHHSCNSMPSDPGPPWRSAGPDTRRCGACNHELAVVAFVCALFSSPAAQPRPFQRKIQTQTVRWASGSIDTSSYYGNWLTGFFGTASYSSESVFVSSVHCARTDPCFPRRRPPTFMLGRPTERDQGAGSLQVPDQIDFVPKGPLDQQEGSCSLSRDAPPHRDRVQCLCVHAHPRLRAV</sequence>
<gene>
    <name evidence="1" type="ORF">PCOR1329_LOCUS22788</name>
</gene>
<keyword evidence="2" id="KW-1185">Reference proteome</keyword>
<organism evidence="1 2">
    <name type="scientific">Prorocentrum cordatum</name>
    <dbReference type="NCBI Taxonomy" id="2364126"/>
    <lineage>
        <taxon>Eukaryota</taxon>
        <taxon>Sar</taxon>
        <taxon>Alveolata</taxon>
        <taxon>Dinophyceae</taxon>
        <taxon>Prorocentrales</taxon>
        <taxon>Prorocentraceae</taxon>
        <taxon>Prorocentrum</taxon>
    </lineage>
</organism>
<feature type="non-terminal residue" evidence="1">
    <location>
        <position position="216"/>
    </location>
</feature>
<evidence type="ECO:0000313" key="1">
    <source>
        <dbReference type="EMBL" id="CAK0821542.1"/>
    </source>
</evidence>
<comment type="caution">
    <text evidence="1">The sequence shown here is derived from an EMBL/GenBank/DDBJ whole genome shotgun (WGS) entry which is preliminary data.</text>
</comment>